<evidence type="ECO:0000313" key="1">
    <source>
        <dbReference type="EMBL" id="PRQ24203.1"/>
    </source>
</evidence>
<dbReference type="Gramene" id="PRQ24203">
    <property type="protein sequence ID" value="PRQ24203"/>
    <property type="gene ID" value="RchiOBHm_Chr6g0269821"/>
</dbReference>
<protein>
    <submittedName>
        <fullName evidence="1">Uncharacterized protein</fullName>
    </submittedName>
</protein>
<reference evidence="1 2" key="1">
    <citation type="journal article" date="2018" name="Nat. Genet.">
        <title>The Rosa genome provides new insights in the design of modern roses.</title>
        <authorList>
            <person name="Bendahmane M."/>
        </authorList>
    </citation>
    <scope>NUCLEOTIDE SEQUENCE [LARGE SCALE GENOMIC DNA]</scope>
    <source>
        <strain evidence="2">cv. Old Blush</strain>
    </source>
</reference>
<dbReference type="EMBL" id="PDCK01000044">
    <property type="protein sequence ID" value="PRQ24203.1"/>
    <property type="molecule type" value="Genomic_DNA"/>
</dbReference>
<sequence>MEMALSDIYASHPYFKTRIVLNTRNSKQTVVGAAAAVYFLFDFISNN</sequence>
<evidence type="ECO:0000313" key="2">
    <source>
        <dbReference type="Proteomes" id="UP000238479"/>
    </source>
</evidence>
<accession>A0A2P6PQJ0</accession>
<gene>
    <name evidence="1" type="ORF">RchiOBHm_Chr6g0269821</name>
</gene>
<organism evidence="1 2">
    <name type="scientific">Rosa chinensis</name>
    <name type="common">China rose</name>
    <dbReference type="NCBI Taxonomy" id="74649"/>
    <lineage>
        <taxon>Eukaryota</taxon>
        <taxon>Viridiplantae</taxon>
        <taxon>Streptophyta</taxon>
        <taxon>Embryophyta</taxon>
        <taxon>Tracheophyta</taxon>
        <taxon>Spermatophyta</taxon>
        <taxon>Magnoliopsida</taxon>
        <taxon>eudicotyledons</taxon>
        <taxon>Gunneridae</taxon>
        <taxon>Pentapetalae</taxon>
        <taxon>rosids</taxon>
        <taxon>fabids</taxon>
        <taxon>Rosales</taxon>
        <taxon>Rosaceae</taxon>
        <taxon>Rosoideae</taxon>
        <taxon>Rosoideae incertae sedis</taxon>
        <taxon>Rosa</taxon>
    </lineage>
</organism>
<comment type="caution">
    <text evidence="1">The sequence shown here is derived from an EMBL/GenBank/DDBJ whole genome shotgun (WGS) entry which is preliminary data.</text>
</comment>
<keyword evidence="2" id="KW-1185">Reference proteome</keyword>
<dbReference type="Proteomes" id="UP000238479">
    <property type="component" value="Chromosome 6"/>
</dbReference>
<name>A0A2P6PQJ0_ROSCH</name>
<proteinExistence type="predicted"/>
<dbReference type="AlphaFoldDB" id="A0A2P6PQJ0"/>